<gene>
    <name evidence="3" type="ORF">EV102420_02_04130</name>
</gene>
<dbReference type="GO" id="GO:0046872">
    <property type="term" value="F:metal ion binding"/>
    <property type="evidence" value="ECO:0007669"/>
    <property type="project" value="UniProtKB-KW"/>
</dbReference>
<dbReference type="GO" id="GO:0046491">
    <property type="term" value="P:L-methylmalonyl-CoA metabolic process"/>
    <property type="evidence" value="ECO:0007669"/>
    <property type="project" value="TreeGrafter"/>
</dbReference>
<keyword evidence="1" id="KW-0479">Metal-binding</keyword>
<dbReference type="PANTHER" id="PTHR43048">
    <property type="entry name" value="METHYLMALONYL-COA EPIMERASE"/>
    <property type="match status" value="1"/>
</dbReference>
<dbReference type="PROSITE" id="PS51819">
    <property type="entry name" value="VOC"/>
    <property type="match status" value="1"/>
</dbReference>
<sequence>MSEATIRGMDHIGITVPDIKQATTFFCAALGAELLYESVSPGQEIDQDAQQHTLRLAPGTQVKAVRMLKLHNGPGIELFEMQGPDQDQPQRASDYGLQHFAVYTDNIEQATQRFEEAGGKMFTEPKPLTFPTEYGDGNQFCYGSTPWGGIIEFISRPSPMPYEKETASRRWKP</sequence>
<dbReference type="eggNOG" id="COG0346">
    <property type="taxonomic scope" value="Bacteria"/>
</dbReference>
<dbReference type="GO" id="GO:0004493">
    <property type="term" value="F:methylmalonyl-CoA epimerase activity"/>
    <property type="evidence" value="ECO:0007669"/>
    <property type="project" value="TreeGrafter"/>
</dbReference>
<dbReference type="Pfam" id="PF00903">
    <property type="entry name" value="Glyoxalase"/>
    <property type="match status" value="1"/>
</dbReference>
<dbReference type="AlphaFoldDB" id="A0A090UY32"/>
<evidence type="ECO:0000256" key="1">
    <source>
        <dbReference type="ARBA" id="ARBA00022723"/>
    </source>
</evidence>
<feature type="domain" description="VOC" evidence="2">
    <location>
        <begin position="8"/>
        <end position="156"/>
    </location>
</feature>
<evidence type="ECO:0000313" key="3">
    <source>
        <dbReference type="EMBL" id="GAL56808.1"/>
    </source>
</evidence>
<dbReference type="SUPFAM" id="SSF54593">
    <property type="entry name" value="Glyoxalase/Bleomycin resistance protein/Dihydroxybiphenyl dioxygenase"/>
    <property type="match status" value="1"/>
</dbReference>
<keyword evidence="4" id="KW-1185">Reference proteome</keyword>
<dbReference type="Gene3D" id="3.10.180.10">
    <property type="entry name" value="2,3-Dihydroxybiphenyl 1,2-Dioxygenase, domain 1"/>
    <property type="match status" value="1"/>
</dbReference>
<name>A0A090UY32_PSEVU</name>
<dbReference type="Proteomes" id="UP000029462">
    <property type="component" value="Unassembled WGS sequence"/>
</dbReference>
<dbReference type="OrthoDB" id="2613830at2"/>
<dbReference type="STRING" id="1115515.EV102420_02_04130"/>
<dbReference type="InterPro" id="IPR004360">
    <property type="entry name" value="Glyas_Fos-R_dOase_dom"/>
</dbReference>
<comment type="caution">
    <text evidence="3">The sequence shown here is derived from an EMBL/GenBank/DDBJ whole genome shotgun (WGS) entry which is preliminary data.</text>
</comment>
<dbReference type="InterPro" id="IPR029068">
    <property type="entry name" value="Glyas_Bleomycin-R_OHBP_Dase"/>
</dbReference>
<dbReference type="InterPro" id="IPR037523">
    <property type="entry name" value="VOC_core"/>
</dbReference>
<evidence type="ECO:0000313" key="4">
    <source>
        <dbReference type="Proteomes" id="UP000029462"/>
    </source>
</evidence>
<evidence type="ECO:0000259" key="2">
    <source>
        <dbReference type="PROSITE" id="PS51819"/>
    </source>
</evidence>
<dbReference type="EMBL" id="BBMZ01000002">
    <property type="protein sequence ID" value="GAL56808.1"/>
    <property type="molecule type" value="Genomic_DNA"/>
</dbReference>
<dbReference type="RefSeq" id="WP_042388308.1">
    <property type="nucleotide sequence ID" value="NZ_BBMZ01000002.1"/>
</dbReference>
<dbReference type="PANTHER" id="PTHR43048:SF6">
    <property type="entry name" value="BLR8189 PROTEIN"/>
    <property type="match status" value="1"/>
</dbReference>
<dbReference type="InterPro" id="IPR051785">
    <property type="entry name" value="MMCE/EMCE_epimerase"/>
</dbReference>
<accession>A0A090UY32</accession>
<organism evidence="3 4">
    <name type="scientific">Pseudescherichia vulneris NBRC 102420</name>
    <dbReference type="NCBI Taxonomy" id="1115515"/>
    <lineage>
        <taxon>Bacteria</taxon>
        <taxon>Pseudomonadati</taxon>
        <taxon>Pseudomonadota</taxon>
        <taxon>Gammaproteobacteria</taxon>
        <taxon>Enterobacterales</taxon>
        <taxon>Enterobacteriaceae</taxon>
        <taxon>Pseudescherichia</taxon>
    </lineage>
</organism>
<reference evidence="3 4" key="1">
    <citation type="submission" date="2014-09" db="EMBL/GenBank/DDBJ databases">
        <title>Whole genome shotgun sequence of Escherichia vulneris NBRC 102420.</title>
        <authorList>
            <person name="Yoshida Y."/>
            <person name="Hosoyama A."/>
            <person name="Tsuchikane K."/>
            <person name="Ohji S."/>
            <person name="Ichikawa N."/>
            <person name="Kimura A."/>
            <person name="Yamazoe A."/>
            <person name="Ezaki T."/>
            <person name="Fujita N."/>
        </authorList>
    </citation>
    <scope>NUCLEOTIDE SEQUENCE [LARGE SCALE GENOMIC DNA]</scope>
    <source>
        <strain evidence="3 4">NBRC 102420</strain>
    </source>
</reference>
<proteinExistence type="predicted"/>
<protein>
    <submittedName>
        <fullName evidence="3">Glyoxalase-family protein</fullName>
    </submittedName>
</protein>